<dbReference type="Proteomes" id="UP000761423">
    <property type="component" value="Unassembled WGS sequence"/>
</dbReference>
<reference evidence="2 3" key="1">
    <citation type="submission" date="2020-02" db="EMBL/GenBank/DDBJ databases">
        <authorList>
            <person name="Chen W.-M."/>
        </authorList>
    </citation>
    <scope>NUCLEOTIDE SEQUENCE [LARGE SCALE GENOMIC DNA]</scope>
    <source>
        <strain evidence="2 3">TWA-26</strain>
    </source>
</reference>
<evidence type="ECO:0000313" key="2">
    <source>
        <dbReference type="EMBL" id="NHM05077.1"/>
    </source>
</evidence>
<dbReference type="Gene3D" id="3.40.50.2000">
    <property type="entry name" value="Glycogen Phosphorylase B"/>
    <property type="match status" value="1"/>
</dbReference>
<proteinExistence type="predicted"/>
<sequence length="376" mass="43054">MKLAIITHVQHIKHNKQYYGYSPYIREMNIWLKYVDEVIVVAPLVQKELNPIHEKYNHSKIDFCQVKEFDITSVFNVFKAIFLLPKIAIQVYKAMSQADHIHLRCPGNMGLVGAMVQILFPKKSKTAKYAGNWDPNAKQPFTYKLQRWILSNTFLTKNMQVLVYGTWENQSKNIKPFFTATYSESEIQDSAFSIQNKSFHEPFVFLFVGTLSKGKQPLYALQLLEELHKAGKKVNLNFYGDGILRDDVAQYIATHNLGNIVSLKGNQTKETVLKAYQDSHFLILPSKSEGWPKVVAEAMFWGCVPIVSKVSCVPYMVGDGRRGVVLIEKLSQDISQIKAVLDNNGVYQKMASEAKIWSRQFTTDKFEAEIKNLLLQ</sequence>
<evidence type="ECO:0000259" key="1">
    <source>
        <dbReference type="Pfam" id="PF00534"/>
    </source>
</evidence>
<dbReference type="InterPro" id="IPR050194">
    <property type="entry name" value="Glycosyltransferase_grp1"/>
</dbReference>
<dbReference type="Pfam" id="PF00534">
    <property type="entry name" value="Glycos_transf_1"/>
    <property type="match status" value="1"/>
</dbReference>
<evidence type="ECO:0000313" key="3">
    <source>
        <dbReference type="Proteomes" id="UP000761423"/>
    </source>
</evidence>
<dbReference type="EMBL" id="JAAJBV010000007">
    <property type="protein sequence ID" value="NHM05077.1"/>
    <property type="molecule type" value="Genomic_DNA"/>
</dbReference>
<dbReference type="CDD" id="cd03801">
    <property type="entry name" value="GT4_PimA-like"/>
    <property type="match status" value="1"/>
</dbReference>
<dbReference type="PANTHER" id="PTHR45947">
    <property type="entry name" value="SULFOQUINOVOSYL TRANSFERASE SQD2"/>
    <property type="match status" value="1"/>
</dbReference>
<dbReference type="InterPro" id="IPR001296">
    <property type="entry name" value="Glyco_trans_1"/>
</dbReference>
<name>A0ABX0IDE0_9FLAO</name>
<comment type="caution">
    <text evidence="2">The sequence shown here is derived from an EMBL/GenBank/DDBJ whole genome shotgun (WGS) entry which is preliminary data.</text>
</comment>
<accession>A0ABX0IDE0</accession>
<dbReference type="PANTHER" id="PTHR45947:SF3">
    <property type="entry name" value="SULFOQUINOVOSYL TRANSFERASE SQD2"/>
    <property type="match status" value="1"/>
</dbReference>
<feature type="domain" description="Glycosyl transferase family 1" evidence="1">
    <location>
        <begin position="195"/>
        <end position="355"/>
    </location>
</feature>
<organism evidence="2 3">
    <name type="scientific">Flavobacterium celericrescens</name>
    <dbReference type="NCBI Taxonomy" id="2709780"/>
    <lineage>
        <taxon>Bacteria</taxon>
        <taxon>Pseudomonadati</taxon>
        <taxon>Bacteroidota</taxon>
        <taxon>Flavobacteriia</taxon>
        <taxon>Flavobacteriales</taxon>
        <taxon>Flavobacteriaceae</taxon>
        <taxon>Flavobacterium</taxon>
    </lineage>
</organism>
<dbReference type="SUPFAM" id="SSF53756">
    <property type="entry name" value="UDP-Glycosyltransferase/glycogen phosphorylase"/>
    <property type="match status" value="1"/>
</dbReference>
<protein>
    <submittedName>
        <fullName evidence="2">Glycosyltransferase</fullName>
    </submittedName>
</protein>
<keyword evidence="3" id="KW-1185">Reference proteome</keyword>
<gene>
    <name evidence="2" type="ORF">G4L40_10210</name>
</gene>
<dbReference type="RefSeq" id="WP_166237101.1">
    <property type="nucleotide sequence ID" value="NZ_JAAJBV010000007.1"/>
</dbReference>